<comment type="caution">
    <text evidence="2">The sequence shown here is derived from an EMBL/GenBank/DDBJ whole genome shotgun (WGS) entry which is preliminary data.</text>
</comment>
<keyword evidence="3" id="KW-1185">Reference proteome</keyword>
<protein>
    <submittedName>
        <fullName evidence="2">Uncharacterized protein</fullName>
    </submittedName>
</protein>
<evidence type="ECO:0000313" key="2">
    <source>
        <dbReference type="EMBL" id="MBS2548513.1"/>
    </source>
</evidence>
<sequence>MSTDTAKTRQSRQATGGLPENEADPPALVLPKTEFGGTRIVDLLIGDPLPRIC</sequence>
<organism evidence="2 3">
    <name type="scientific">Catenulispora pinistramenti</name>
    <dbReference type="NCBI Taxonomy" id="2705254"/>
    <lineage>
        <taxon>Bacteria</taxon>
        <taxon>Bacillati</taxon>
        <taxon>Actinomycetota</taxon>
        <taxon>Actinomycetes</taxon>
        <taxon>Catenulisporales</taxon>
        <taxon>Catenulisporaceae</taxon>
        <taxon>Catenulispora</taxon>
    </lineage>
</organism>
<gene>
    <name evidence="2" type="ORF">KGQ19_16725</name>
</gene>
<accession>A0ABS5KR49</accession>
<reference evidence="2 3" key="1">
    <citation type="submission" date="2020-02" db="EMBL/GenBank/DDBJ databases">
        <title>Acidophilic actinobacteria isolated from forest soil.</title>
        <authorList>
            <person name="Golinska P."/>
        </authorList>
    </citation>
    <scope>NUCLEOTIDE SEQUENCE [LARGE SCALE GENOMIC DNA]</scope>
    <source>
        <strain evidence="2 3">NL8</strain>
    </source>
</reference>
<proteinExistence type="predicted"/>
<evidence type="ECO:0000313" key="3">
    <source>
        <dbReference type="Proteomes" id="UP000730482"/>
    </source>
</evidence>
<dbReference type="EMBL" id="JAAFYZ010000050">
    <property type="protein sequence ID" value="MBS2548513.1"/>
    <property type="molecule type" value="Genomic_DNA"/>
</dbReference>
<name>A0ABS5KR49_9ACTN</name>
<feature type="region of interest" description="Disordered" evidence="1">
    <location>
        <begin position="1"/>
        <end position="26"/>
    </location>
</feature>
<evidence type="ECO:0000256" key="1">
    <source>
        <dbReference type="SAM" id="MobiDB-lite"/>
    </source>
</evidence>
<dbReference type="RefSeq" id="WP_212010091.1">
    <property type="nucleotide sequence ID" value="NZ_JAAFYZ010000050.1"/>
</dbReference>
<dbReference type="Proteomes" id="UP000730482">
    <property type="component" value="Unassembled WGS sequence"/>
</dbReference>